<dbReference type="Gene3D" id="2.60.40.10">
    <property type="entry name" value="Immunoglobulins"/>
    <property type="match status" value="10"/>
</dbReference>
<feature type="domain" description="HYR" evidence="3">
    <location>
        <begin position="404"/>
        <end position="489"/>
    </location>
</feature>
<dbReference type="Proteomes" id="UP000573499">
    <property type="component" value="Unassembled WGS sequence"/>
</dbReference>
<gene>
    <name evidence="4" type="ORF">H3H39_26160</name>
</gene>
<evidence type="ECO:0000313" key="5">
    <source>
        <dbReference type="Proteomes" id="UP000573499"/>
    </source>
</evidence>
<dbReference type="SUPFAM" id="SSF110296">
    <property type="entry name" value="Oligoxyloglucan reducing end-specific cellobiohydrolase"/>
    <property type="match status" value="1"/>
</dbReference>
<accession>A0A7W2INE5</accession>
<evidence type="ECO:0000259" key="3">
    <source>
        <dbReference type="PROSITE" id="PS50825"/>
    </source>
</evidence>
<dbReference type="PROSITE" id="PS50825">
    <property type="entry name" value="HYR"/>
    <property type="match status" value="1"/>
</dbReference>
<dbReference type="InterPro" id="IPR044016">
    <property type="entry name" value="Big_13"/>
</dbReference>
<feature type="region of interest" description="Disordered" evidence="2">
    <location>
        <begin position="208"/>
        <end position="227"/>
    </location>
</feature>
<sequence>MAEVISINAITGDDYLNAAEAGTALVISGGTGGAMPAGTVITVTLNGTNYFSAPLTQKNGSWTVTIPANVVANLAQGGQQVSATGDTAATVTHSFTVDTIAPSATFSSTIGTNTGATTTISSGGVTKDTTLALSGTVSDANIQSVHIFDGATDLGAANVTSGNWAFTTTALSNGTHSFTAKATDSAGNTTTTSAVSATVDTTAPSVTMSNTINTDSGQSSTISSGGLTKDNTLGLSGTVTDTNISNVHIFDGATDLGLATINGNTWSFTTTALSNGNHSLTATATDAAGNATTSSAVTANVDVTPPTITLSGTIGTNSGATPTIVNNGVTKDNTLALSGTVSDANGVASVHIFDGATDLGAAVLNGSNWTFTSGSLGDGAHNFVAKATDAAGNVSVSSSVSATVDTASPTLTAVSDKVAEATDHNGAAVTFTATASDTHDGSDAVTFTEAGTTVHSGDIFSLGTHTIQASATDIAGNTSSETFKITVQDTVAPTVAINTTLGTNTGLTATISSGGLTRDNTVTVSGTVSDTVGVGSVHVFDGSSDLGVATISGNTWSLTSTALSDGLHSFSATATDTSGNGRATGAVTAMIDATAPSAPGLALATDSGSSSNDRITNVGTLAITSEAGSSLAYSTDNGAHWTESFTAIEGVNNVQVRQTDAAGNTGPASSLSFTLDTATAAPVVALSSDSGSSGGDGITNVGTLAISGTEAGATISYSTDGGTTWTNSFSAVEGNNSVIVRATDVAGNTHNAAAFTFTLDTATAAPVVALAHDSGSSGSDGITNVGTLAISGTEAGATISYSTDGGTTWTNSFSAVEGNNSVIVRATDVAGNTHNAAAFTFTLDTATAAPVVALAHDSGSSGSDGITNVGTLAVSGAETGATLSYSTDGGTTWNSSFSAVEGGNNVIVRATDVAGNTHDA</sequence>
<name>A0A7W2INE5_9BURK</name>
<dbReference type="AlphaFoldDB" id="A0A7W2INE5"/>
<dbReference type="InterPro" id="IPR013783">
    <property type="entry name" value="Ig-like_fold"/>
</dbReference>
<keyword evidence="1" id="KW-0677">Repeat</keyword>
<proteinExistence type="predicted"/>
<dbReference type="Pfam" id="PF19077">
    <property type="entry name" value="Big_13"/>
    <property type="match status" value="5"/>
</dbReference>
<dbReference type="InterPro" id="IPR003410">
    <property type="entry name" value="HYR_dom"/>
</dbReference>
<comment type="caution">
    <text evidence="4">The sequence shown here is derived from an EMBL/GenBank/DDBJ whole genome shotgun (WGS) entry which is preliminary data.</text>
</comment>
<keyword evidence="5" id="KW-1185">Reference proteome</keyword>
<feature type="non-terminal residue" evidence="4">
    <location>
        <position position="920"/>
    </location>
</feature>
<protein>
    <submittedName>
        <fullName evidence="4">HYR domain-containing protein</fullName>
    </submittedName>
</protein>
<dbReference type="RefSeq" id="WP_182157330.1">
    <property type="nucleotide sequence ID" value="NZ_JACEZU010000019.1"/>
</dbReference>
<evidence type="ECO:0000313" key="4">
    <source>
        <dbReference type="EMBL" id="MBA5690526.1"/>
    </source>
</evidence>
<evidence type="ECO:0000256" key="2">
    <source>
        <dbReference type="SAM" id="MobiDB-lite"/>
    </source>
</evidence>
<dbReference type="EMBL" id="JACEZU010000019">
    <property type="protein sequence ID" value="MBA5690526.1"/>
    <property type="molecule type" value="Genomic_DNA"/>
</dbReference>
<organism evidence="4 5">
    <name type="scientific">Rugamonas apoptosis</name>
    <dbReference type="NCBI Taxonomy" id="2758570"/>
    <lineage>
        <taxon>Bacteria</taxon>
        <taxon>Pseudomonadati</taxon>
        <taxon>Pseudomonadota</taxon>
        <taxon>Betaproteobacteria</taxon>
        <taxon>Burkholderiales</taxon>
        <taxon>Oxalobacteraceae</taxon>
        <taxon>Telluria group</taxon>
        <taxon>Rugamonas</taxon>
    </lineage>
</organism>
<evidence type="ECO:0000256" key="1">
    <source>
        <dbReference type="ARBA" id="ARBA00022737"/>
    </source>
</evidence>
<dbReference type="NCBIfam" id="NF033510">
    <property type="entry name" value="Ca_tandemer"/>
    <property type="match status" value="4"/>
</dbReference>
<reference evidence="4 5" key="1">
    <citation type="submission" date="2020-07" db="EMBL/GenBank/DDBJ databases">
        <title>Novel species isolated from subtropical streams in China.</title>
        <authorList>
            <person name="Lu H."/>
        </authorList>
    </citation>
    <scope>NUCLEOTIDE SEQUENCE [LARGE SCALE GENOMIC DNA]</scope>
    <source>
        <strain evidence="4 5">LX47W</strain>
    </source>
</reference>